<dbReference type="Proteomes" id="UP000092600">
    <property type="component" value="Unassembled WGS sequence"/>
</dbReference>
<evidence type="ECO:0000313" key="7">
    <source>
        <dbReference type="Proteomes" id="UP000515123"/>
    </source>
</evidence>
<evidence type="ECO:0000256" key="2">
    <source>
        <dbReference type="ARBA" id="ARBA00022692"/>
    </source>
</evidence>
<evidence type="ECO:0000256" key="4">
    <source>
        <dbReference type="ARBA" id="ARBA00023136"/>
    </source>
</evidence>
<evidence type="ECO:0000313" key="6">
    <source>
        <dbReference type="Proteomes" id="UP000092600"/>
    </source>
</evidence>
<dbReference type="PANTHER" id="PTHR15371:SF0">
    <property type="entry name" value="SD19278P"/>
    <property type="match status" value="1"/>
</dbReference>
<name>A0A199UPY0_ANACO</name>
<keyword evidence="3" id="KW-1133">Transmembrane helix</keyword>
<dbReference type="EMBL" id="LSRQ01005888">
    <property type="protein sequence ID" value="OAY66853.1"/>
    <property type="molecule type" value="Genomic_DNA"/>
</dbReference>
<dbReference type="GO" id="GO:0008320">
    <property type="term" value="F:protein transmembrane transporter activity"/>
    <property type="evidence" value="ECO:0007669"/>
    <property type="project" value="TreeGrafter"/>
</dbReference>
<accession>A0A199UPY0</accession>
<sequence>MSNFYSPSSSSDDNENRRIHRIYNPYESLHNPHAHGPATPIPIHRLVYDLPTAPEFLFDEEARLRRRSWGHNLSFYAGAAYLSGAALGGARGAAAGLRAAEPGDSRKLRLNRVLNASGLAGRRAGNAAGAMGLIFAAAESAIAAATGEDGVAATAAAGLATGAIYRAAAGPRSAAVAGAIGGLVAGIAVAGKQLLKRHVPI</sequence>
<evidence type="ECO:0000256" key="1">
    <source>
        <dbReference type="ARBA" id="ARBA00004141"/>
    </source>
</evidence>
<dbReference type="GeneID" id="109709453"/>
<keyword evidence="4" id="KW-0472">Membrane</keyword>
<evidence type="ECO:0000313" key="8">
    <source>
        <dbReference type="RefSeq" id="XP_020087296.1"/>
    </source>
</evidence>
<protein>
    <submittedName>
        <fullName evidence="5 8">Mitochondrial import inner membrane translocase subunit TIM23-3</fullName>
    </submittedName>
</protein>
<gene>
    <name evidence="8" type="primary">LOC109709453</name>
    <name evidence="5" type="ORF">ACMD2_06220</name>
</gene>
<dbReference type="STRING" id="4615.A0A199UPY0"/>
<proteinExistence type="predicted"/>
<reference evidence="8" key="2">
    <citation type="submission" date="2025-04" db="UniProtKB">
        <authorList>
            <consortium name="RefSeq"/>
        </authorList>
    </citation>
    <scope>IDENTIFICATION</scope>
    <source>
        <tissue evidence="8">Leaf</tissue>
    </source>
</reference>
<dbReference type="OrthoDB" id="159299at2759"/>
<dbReference type="Pfam" id="PF02466">
    <property type="entry name" value="Tim17"/>
    <property type="match status" value="1"/>
</dbReference>
<organism evidence="5 6">
    <name type="scientific">Ananas comosus</name>
    <name type="common">Pineapple</name>
    <name type="synonym">Ananas ananas</name>
    <dbReference type="NCBI Taxonomy" id="4615"/>
    <lineage>
        <taxon>Eukaryota</taxon>
        <taxon>Viridiplantae</taxon>
        <taxon>Streptophyta</taxon>
        <taxon>Embryophyta</taxon>
        <taxon>Tracheophyta</taxon>
        <taxon>Spermatophyta</taxon>
        <taxon>Magnoliopsida</taxon>
        <taxon>Liliopsida</taxon>
        <taxon>Poales</taxon>
        <taxon>Bromeliaceae</taxon>
        <taxon>Bromelioideae</taxon>
        <taxon>Ananas</taxon>
    </lineage>
</organism>
<dbReference type="AlphaFoldDB" id="A0A199UPY0"/>
<dbReference type="InterPro" id="IPR045238">
    <property type="entry name" value="Tim23-like"/>
</dbReference>
<keyword evidence="2" id="KW-0812">Transmembrane</keyword>
<dbReference type="GO" id="GO:0030150">
    <property type="term" value="P:protein import into mitochondrial matrix"/>
    <property type="evidence" value="ECO:0007669"/>
    <property type="project" value="TreeGrafter"/>
</dbReference>
<keyword evidence="7" id="KW-1185">Reference proteome</keyword>
<evidence type="ECO:0000256" key="3">
    <source>
        <dbReference type="ARBA" id="ARBA00022989"/>
    </source>
</evidence>
<dbReference type="Gramene" id="Aco011123.1.mrna1">
    <property type="protein sequence ID" value="Aco011123.1.mrna1.cds1"/>
    <property type="gene ID" value="Aco011123.1.path1"/>
</dbReference>
<dbReference type="Proteomes" id="UP000515123">
    <property type="component" value="Linkage group 4"/>
</dbReference>
<comment type="subcellular location">
    <subcellularLocation>
        <location evidence="1">Membrane</location>
        <topology evidence="1">Multi-pass membrane protein</topology>
    </subcellularLocation>
</comment>
<dbReference type="RefSeq" id="XP_020087296.1">
    <property type="nucleotide sequence ID" value="XM_020231707.1"/>
</dbReference>
<dbReference type="GO" id="GO:0005744">
    <property type="term" value="C:TIM23 mitochondrial import inner membrane translocase complex"/>
    <property type="evidence" value="ECO:0007669"/>
    <property type="project" value="TreeGrafter"/>
</dbReference>
<reference evidence="5 6" key="1">
    <citation type="journal article" date="2016" name="DNA Res.">
        <title>The draft genome of MD-2 pineapple using hybrid error correction of long reads.</title>
        <authorList>
            <person name="Redwan R.M."/>
            <person name="Saidin A."/>
            <person name="Kumar S.V."/>
        </authorList>
    </citation>
    <scope>NUCLEOTIDE SEQUENCE [LARGE SCALE GENOMIC DNA]</scope>
    <source>
        <strain evidence="6">cv. MD2</strain>
        <tissue evidence="5">Leaf</tissue>
    </source>
</reference>
<evidence type="ECO:0000313" key="5">
    <source>
        <dbReference type="EMBL" id="OAY66853.1"/>
    </source>
</evidence>
<dbReference type="PANTHER" id="PTHR15371">
    <property type="entry name" value="TIM23"/>
    <property type="match status" value="1"/>
</dbReference>